<comment type="caution">
    <text evidence="2">The sequence shown here is derived from an EMBL/GenBank/DDBJ whole genome shotgun (WGS) entry which is preliminary data.</text>
</comment>
<dbReference type="OrthoDB" id="9793162at2"/>
<accession>A0A198UR21</accession>
<reference evidence="2 3" key="1">
    <citation type="journal article" date="2016" name="Genome Biol. Evol.">
        <title>Comparative Genomic Analyses of the Moraxella catarrhalis Serosensitive and Seroresistant Lineages Demonstrate Their Independent Evolution.</title>
        <authorList>
            <person name="Earl J.P."/>
            <person name="de Vries S.P."/>
            <person name="Ahmed A."/>
            <person name="Powell E."/>
            <person name="Schultz M.P."/>
            <person name="Hermans P.W."/>
            <person name="Hill D.J."/>
            <person name="Zhou Z."/>
            <person name="Constantinidou C.I."/>
            <person name="Hu F.Z."/>
            <person name="Bootsma H.J."/>
            <person name="Ehrlich G.D."/>
        </authorList>
    </citation>
    <scope>NUCLEOTIDE SEQUENCE [LARGE SCALE GENOMIC DNA]</scope>
    <source>
        <strain evidence="2 3">Z7542</strain>
    </source>
</reference>
<dbReference type="GO" id="GO:0004519">
    <property type="term" value="F:endonuclease activity"/>
    <property type="evidence" value="ECO:0007669"/>
    <property type="project" value="UniProtKB-KW"/>
</dbReference>
<feature type="domain" description="Endonuclease/exonuclease/phosphatase" evidence="1">
    <location>
        <begin position="8"/>
        <end position="237"/>
    </location>
</feature>
<protein>
    <submittedName>
        <fullName evidence="2">Endonuclease/Exonuclease/phosphatase family protein</fullName>
    </submittedName>
</protein>
<gene>
    <name evidence="2" type="ORF">AO384_0393</name>
</gene>
<name>A0A198UR21_MORCA</name>
<dbReference type="InterPro" id="IPR051916">
    <property type="entry name" value="GPI-anchor_lipid_remodeler"/>
</dbReference>
<proteinExistence type="predicted"/>
<dbReference type="Pfam" id="PF03372">
    <property type="entry name" value="Exo_endo_phos"/>
    <property type="match status" value="1"/>
</dbReference>
<dbReference type="EMBL" id="LXHC01000005">
    <property type="protein sequence ID" value="OAU97707.1"/>
    <property type="molecule type" value="Genomic_DNA"/>
</dbReference>
<keyword evidence="2" id="KW-0378">Hydrolase</keyword>
<dbReference type="SUPFAM" id="SSF56219">
    <property type="entry name" value="DNase I-like"/>
    <property type="match status" value="1"/>
</dbReference>
<evidence type="ECO:0000313" key="2">
    <source>
        <dbReference type="EMBL" id="OAU97707.1"/>
    </source>
</evidence>
<dbReference type="GO" id="GO:0016020">
    <property type="term" value="C:membrane"/>
    <property type="evidence" value="ECO:0007669"/>
    <property type="project" value="GOC"/>
</dbReference>
<dbReference type="PANTHER" id="PTHR14859:SF1">
    <property type="entry name" value="PGAP2-INTERACTING PROTEIN"/>
    <property type="match status" value="1"/>
</dbReference>
<dbReference type="GO" id="GO:0004527">
    <property type="term" value="F:exonuclease activity"/>
    <property type="evidence" value="ECO:0007669"/>
    <property type="project" value="UniProtKB-KW"/>
</dbReference>
<dbReference type="GO" id="GO:0006506">
    <property type="term" value="P:GPI anchor biosynthetic process"/>
    <property type="evidence" value="ECO:0007669"/>
    <property type="project" value="TreeGrafter"/>
</dbReference>
<dbReference type="InterPro" id="IPR036691">
    <property type="entry name" value="Endo/exonu/phosph_ase_sf"/>
</dbReference>
<keyword evidence="2" id="KW-0269">Exonuclease</keyword>
<dbReference type="PANTHER" id="PTHR14859">
    <property type="entry name" value="CALCOFLUOR WHITE HYPERSENSITIVE PROTEIN PRECURSOR"/>
    <property type="match status" value="1"/>
</dbReference>
<evidence type="ECO:0000259" key="1">
    <source>
        <dbReference type="Pfam" id="PF03372"/>
    </source>
</evidence>
<evidence type="ECO:0000313" key="3">
    <source>
        <dbReference type="Proteomes" id="UP000078228"/>
    </source>
</evidence>
<sequence>MKTITITSYNIHKGMSPTNRLVRLLGMKDALSKIDPDILCLQEVQGQNLKRALNFAEFPDGGQHEWFGEFLGVSASYGKNAEYEHGHHGNAVLSRHPLDPKHNLNITVNRLEKRGVLHCEVHPEGWERPLVVLCCHLNLLHRDRLKQYQAIRDYITTLADQVPLILAGDFNDWSKKSCQALSSLGLSEVFLQSYGEYPATFPAKMPVLSLDRIYVRGLKVHNAMVHGGVPWSNLSDHLPISAVVSLSNES</sequence>
<keyword evidence="2" id="KW-0540">Nuclease</keyword>
<dbReference type="AlphaFoldDB" id="A0A198UR21"/>
<dbReference type="InterPro" id="IPR005135">
    <property type="entry name" value="Endo/exonuclease/phosphatase"/>
</dbReference>
<keyword evidence="2" id="KW-0255">Endonuclease</keyword>
<dbReference type="Proteomes" id="UP000078228">
    <property type="component" value="Unassembled WGS sequence"/>
</dbReference>
<organism evidence="2 3">
    <name type="scientific">Moraxella catarrhalis</name>
    <name type="common">Branhamella catarrhalis</name>
    <dbReference type="NCBI Taxonomy" id="480"/>
    <lineage>
        <taxon>Bacteria</taxon>
        <taxon>Pseudomonadati</taxon>
        <taxon>Pseudomonadota</taxon>
        <taxon>Gammaproteobacteria</taxon>
        <taxon>Moraxellales</taxon>
        <taxon>Moraxellaceae</taxon>
        <taxon>Moraxella</taxon>
    </lineage>
</organism>
<keyword evidence="3" id="KW-1185">Reference proteome</keyword>
<dbReference type="RefSeq" id="WP_064610854.1">
    <property type="nucleotide sequence ID" value="NZ_LXHB01000058.1"/>
</dbReference>
<dbReference type="PATRIC" id="fig|480.237.peg.551"/>
<dbReference type="Gene3D" id="3.60.10.10">
    <property type="entry name" value="Endonuclease/exonuclease/phosphatase"/>
    <property type="match status" value="1"/>
</dbReference>